<organism evidence="13 14">
    <name type="scientific">Caulobacter flavus</name>
    <dbReference type="NCBI Taxonomy" id="1679497"/>
    <lineage>
        <taxon>Bacteria</taxon>
        <taxon>Pseudomonadati</taxon>
        <taxon>Pseudomonadota</taxon>
        <taxon>Alphaproteobacteria</taxon>
        <taxon>Caulobacterales</taxon>
        <taxon>Caulobacteraceae</taxon>
        <taxon>Caulobacter</taxon>
    </lineage>
</organism>
<dbReference type="Gene3D" id="3.90.1150.10">
    <property type="entry name" value="Aspartate Aminotransferase, domain 1"/>
    <property type="match status" value="1"/>
</dbReference>
<dbReference type="UniPathway" id="UPA00078"/>
<evidence type="ECO:0000256" key="2">
    <source>
        <dbReference type="ARBA" id="ARBA00004746"/>
    </source>
</evidence>
<feature type="modified residue" description="N6-(pyridoxal phosphate)lysine" evidence="9">
    <location>
        <position position="239"/>
    </location>
</feature>
<comment type="catalytic activity">
    <reaction evidence="8 10">
        <text>6-carboxyhexanoyl-[ACP] + L-alanine + H(+) = (8S)-8-amino-7-oxononanoate + holo-[ACP] + CO2</text>
        <dbReference type="Rhea" id="RHEA:42288"/>
        <dbReference type="Rhea" id="RHEA-COMP:9685"/>
        <dbReference type="Rhea" id="RHEA-COMP:9955"/>
        <dbReference type="ChEBI" id="CHEBI:15378"/>
        <dbReference type="ChEBI" id="CHEBI:16526"/>
        <dbReference type="ChEBI" id="CHEBI:57972"/>
        <dbReference type="ChEBI" id="CHEBI:64479"/>
        <dbReference type="ChEBI" id="CHEBI:78846"/>
        <dbReference type="ChEBI" id="CHEBI:149468"/>
        <dbReference type="EC" id="2.3.1.47"/>
    </reaction>
</comment>
<dbReference type="EMBL" id="CP026100">
    <property type="protein sequence ID" value="AYV48395.1"/>
    <property type="molecule type" value="Genomic_DNA"/>
</dbReference>
<dbReference type="InterPro" id="IPR004723">
    <property type="entry name" value="AONS_Archaea/Proteobacteria"/>
</dbReference>
<dbReference type="EMBL" id="PJRQ01000052">
    <property type="protein sequence ID" value="PLR06555.1"/>
    <property type="molecule type" value="Genomic_DNA"/>
</dbReference>
<keyword evidence="6" id="KW-0093">Biotin biosynthesis</keyword>
<dbReference type="InterPro" id="IPR001917">
    <property type="entry name" value="Aminotrans_II_pyridoxalP_BS"/>
</dbReference>
<evidence type="ECO:0000256" key="5">
    <source>
        <dbReference type="ARBA" id="ARBA00022679"/>
    </source>
</evidence>
<evidence type="ECO:0000313" key="13">
    <source>
        <dbReference type="EMBL" id="PLR06555.1"/>
    </source>
</evidence>
<dbReference type="InterPro" id="IPR004839">
    <property type="entry name" value="Aminotransferase_I/II_large"/>
</dbReference>
<dbReference type="Gene3D" id="3.40.640.10">
    <property type="entry name" value="Type I PLP-dependent aspartate aminotransferase-like (Major domain)"/>
    <property type="match status" value="1"/>
</dbReference>
<evidence type="ECO:0000313" key="12">
    <source>
        <dbReference type="EMBL" id="AYV48395.1"/>
    </source>
</evidence>
<comment type="pathway">
    <text evidence="2 10">Cofactor biosynthesis; biotin biosynthesis.</text>
</comment>
<dbReference type="KEGG" id="cfh:C1707_20200"/>
<evidence type="ECO:0000313" key="14">
    <source>
        <dbReference type="Proteomes" id="UP000234483"/>
    </source>
</evidence>
<dbReference type="EC" id="2.3.1.47" evidence="10"/>
<sequence>MHSLDAFASGKLAALEAMSLRRRLKPTRRLPGAVVERDGKRLLSFSCNDYLGLSQHPAVIAAAQAAAAEHGAGSGASRLVTGDNPLIEELEARLARLKGTQACVVFGSGYLANTGVIPTFAGKQDVVFVDELAHACIWAGAQLSGAKVVSFPHNDSDALAELLAEHRSSFRHAIVATDGVFSMDGDVAPLDWLSAVCEANDAWLLVDDAHGVGVLGDGRGTAALFPEAVIPLQMGTLSKALGSYGGYLCGSQSVVDFLKTRARTVVYTTGLPPASAAAAIAALDLIEADPAFAAQPLRKARLFTKAAGLPLAESPIVPVVIGEADAALAASAALEAEGFLVVAIRPPTVPAGTARLRLAFSADHPDDEVLRLAALVRPYVEAPSRTNGA</sequence>
<evidence type="ECO:0000256" key="9">
    <source>
        <dbReference type="PIRSR" id="PIRSR604723-51"/>
    </source>
</evidence>
<name>A0A2N5CLE0_9CAUL</name>
<comment type="cofactor">
    <cofactor evidence="1 9 10">
        <name>pyridoxal 5'-phosphate</name>
        <dbReference type="ChEBI" id="CHEBI:597326"/>
    </cofactor>
</comment>
<accession>A0A2N5CLE0</accession>
<dbReference type="GO" id="GO:0009102">
    <property type="term" value="P:biotin biosynthetic process"/>
    <property type="evidence" value="ECO:0007669"/>
    <property type="project" value="UniProtKB-UniRule"/>
</dbReference>
<comment type="subunit">
    <text evidence="4 10">Homodimer.</text>
</comment>
<comment type="similarity">
    <text evidence="3 10">Belongs to the class-II pyridoxal-phosphate-dependent aminotransferase family. BioF subfamily.</text>
</comment>
<protein>
    <recommendedName>
        <fullName evidence="10">8-amino-7-ketopelargonate synthase</fullName>
        <ecNumber evidence="10">2.3.1.47</ecNumber>
    </recommendedName>
</protein>
<dbReference type="AlphaFoldDB" id="A0A2N5CLE0"/>
<dbReference type="RefSeq" id="WP_101715732.1">
    <property type="nucleotide sequence ID" value="NZ_CP026100.1"/>
</dbReference>
<keyword evidence="7 9" id="KW-0663">Pyridoxal phosphate</keyword>
<evidence type="ECO:0000256" key="8">
    <source>
        <dbReference type="ARBA" id="ARBA00047715"/>
    </source>
</evidence>
<keyword evidence="15" id="KW-1185">Reference proteome</keyword>
<dbReference type="GO" id="GO:0008710">
    <property type="term" value="F:8-amino-7-oxononanoate synthase activity"/>
    <property type="evidence" value="ECO:0007669"/>
    <property type="project" value="UniProtKB-UniRule"/>
</dbReference>
<dbReference type="SUPFAM" id="SSF53383">
    <property type="entry name" value="PLP-dependent transferases"/>
    <property type="match status" value="1"/>
</dbReference>
<evidence type="ECO:0000256" key="3">
    <source>
        <dbReference type="ARBA" id="ARBA00010008"/>
    </source>
</evidence>
<dbReference type="InterPro" id="IPR015422">
    <property type="entry name" value="PyrdxlP-dep_Trfase_small"/>
</dbReference>
<dbReference type="NCBIfam" id="TIGR00858">
    <property type="entry name" value="bioF"/>
    <property type="match status" value="1"/>
</dbReference>
<proteinExistence type="inferred from homology"/>
<evidence type="ECO:0000259" key="11">
    <source>
        <dbReference type="Pfam" id="PF00155"/>
    </source>
</evidence>
<dbReference type="Proteomes" id="UP000234483">
    <property type="component" value="Unassembled WGS sequence"/>
</dbReference>
<reference evidence="12 15" key="2">
    <citation type="submission" date="2018-01" db="EMBL/GenBank/DDBJ databases">
        <title>Complete genome sequence of Caulobacter flavus RHGG3.</title>
        <authorList>
            <person name="Yang E."/>
        </authorList>
    </citation>
    <scope>NUCLEOTIDE SEQUENCE [LARGE SCALE GENOMIC DNA]</scope>
    <source>
        <strain evidence="12 15">RHGG3</strain>
    </source>
</reference>
<dbReference type="Pfam" id="PF00155">
    <property type="entry name" value="Aminotran_1_2"/>
    <property type="match status" value="1"/>
</dbReference>
<dbReference type="GO" id="GO:0030170">
    <property type="term" value="F:pyridoxal phosphate binding"/>
    <property type="evidence" value="ECO:0007669"/>
    <property type="project" value="InterPro"/>
</dbReference>
<dbReference type="InterPro" id="IPR050087">
    <property type="entry name" value="AON_synthase_class-II"/>
</dbReference>
<dbReference type="InterPro" id="IPR015421">
    <property type="entry name" value="PyrdxlP-dep_Trfase_major"/>
</dbReference>
<comment type="function">
    <text evidence="10">Catalyzes the decarboxylative condensation of pimeloyl-[acyl-carrier protein] and L-alanine to produce 8-amino-7-oxononanoate (AON), [acyl-carrier protein], and carbon dioxide.</text>
</comment>
<evidence type="ECO:0000256" key="7">
    <source>
        <dbReference type="ARBA" id="ARBA00022898"/>
    </source>
</evidence>
<evidence type="ECO:0000256" key="6">
    <source>
        <dbReference type="ARBA" id="ARBA00022756"/>
    </source>
</evidence>
<dbReference type="PANTHER" id="PTHR13693:SF100">
    <property type="entry name" value="8-AMINO-7-OXONONANOATE SYNTHASE"/>
    <property type="match status" value="1"/>
</dbReference>
<evidence type="ECO:0000313" key="15">
    <source>
        <dbReference type="Proteomes" id="UP000281192"/>
    </source>
</evidence>
<keyword evidence="5 10" id="KW-0808">Transferase</keyword>
<reference evidence="13 14" key="1">
    <citation type="submission" date="2017-12" db="EMBL/GenBank/DDBJ databases">
        <title>The genome sequence of Caulobacter flavus CGMCC1 15093.</title>
        <authorList>
            <person name="Gao J."/>
            <person name="Mao X."/>
            <person name="Sun J."/>
        </authorList>
    </citation>
    <scope>NUCLEOTIDE SEQUENCE [LARGE SCALE GENOMIC DNA]</scope>
    <source>
        <strain evidence="13 14">CGMCC1 15093</strain>
    </source>
</reference>
<dbReference type="PROSITE" id="PS00599">
    <property type="entry name" value="AA_TRANSFER_CLASS_2"/>
    <property type="match status" value="1"/>
</dbReference>
<gene>
    <name evidence="13" type="primary">bioF</name>
    <name evidence="12" type="ORF">C1707_20200</name>
    <name evidence="13" type="ORF">CFHF_25570</name>
</gene>
<dbReference type="Proteomes" id="UP000281192">
    <property type="component" value="Chromosome"/>
</dbReference>
<evidence type="ECO:0000256" key="4">
    <source>
        <dbReference type="ARBA" id="ARBA00011738"/>
    </source>
</evidence>
<evidence type="ECO:0000256" key="1">
    <source>
        <dbReference type="ARBA" id="ARBA00001933"/>
    </source>
</evidence>
<feature type="domain" description="Aminotransferase class I/classII large" evidence="11">
    <location>
        <begin position="42"/>
        <end position="373"/>
    </location>
</feature>
<dbReference type="InterPro" id="IPR015424">
    <property type="entry name" value="PyrdxlP-dep_Trfase"/>
</dbReference>
<dbReference type="PANTHER" id="PTHR13693">
    <property type="entry name" value="CLASS II AMINOTRANSFERASE/8-AMINO-7-OXONONANOATE SYNTHASE"/>
    <property type="match status" value="1"/>
</dbReference>
<evidence type="ECO:0000256" key="10">
    <source>
        <dbReference type="RuleBase" id="RU003693"/>
    </source>
</evidence>
<dbReference type="OrthoDB" id="9807157at2"/>